<accession>A0A9X2CRB7</accession>
<keyword evidence="1" id="KW-0472">Membrane</keyword>
<keyword evidence="1" id="KW-1133">Transmembrane helix</keyword>
<dbReference type="AlphaFoldDB" id="A0A9X2CRB7"/>
<proteinExistence type="predicted"/>
<protein>
    <submittedName>
        <fullName evidence="2">Uncharacterized protein</fullName>
    </submittedName>
</protein>
<sequence length="474" mass="55255">MNNRNRHEEELRYIMQQREKMKASKEARDKSLLAFQDGLKDISNRSKKEPQRKMIRQRVIGSVATAVAAGIAGLLIINFTVLQDDTQDDLPTHIVPDVVDEKRRGESIDLQHTEENPDMLFRILERPTFDYNDLNAMNTTSIYNDTFSVYLPREWFVEEEQEEEFYSVHVHGPASEELNLLLFDVNAEEGLIEEKIQELTADFTQTGGTTVPLDLLINEMRMNFQVSFPFRDVLPFDQENTRMYAFIDEDTGRFLEVYVSQLFGHPMIYTADFPLDDRESWSISWLIFSQMRVGMPYIFPGSEGELHQEYQRPLEQTVLLQVGAIGFEEVQLELYVNEEAGITSYLPKDTTIERIEHDYFIEWRFSDPAVSTNSFYSFGKLKDGFPIEQGKEIMFDAFNIDLSYHEDLGGGIPHHYAYYSGMDEEFIDGYIELFELSGEWFYKHKHADREDYNGGVFMQRLDTFIGSLEKHQGM</sequence>
<evidence type="ECO:0000313" key="2">
    <source>
        <dbReference type="EMBL" id="MCL7745740.1"/>
    </source>
</evidence>
<feature type="transmembrane region" description="Helical" evidence="1">
    <location>
        <begin position="59"/>
        <end position="82"/>
    </location>
</feature>
<keyword evidence="1" id="KW-0812">Transmembrane</keyword>
<reference evidence="2" key="1">
    <citation type="submission" date="2022-02" db="EMBL/GenBank/DDBJ databases">
        <title>Halalkalibacter sp. nov. isolated from Lonar Lake, India.</title>
        <authorList>
            <person name="Joshi A."/>
            <person name="Thite S."/>
            <person name="Lodha T."/>
        </authorList>
    </citation>
    <scope>NUCLEOTIDE SEQUENCE</scope>
    <source>
        <strain evidence="2">MEB205</strain>
    </source>
</reference>
<dbReference type="Proteomes" id="UP001139150">
    <property type="component" value="Unassembled WGS sequence"/>
</dbReference>
<organism evidence="2 3">
    <name type="scientific">Halalkalibacter alkaliphilus</name>
    <dbReference type="NCBI Taxonomy" id="2917993"/>
    <lineage>
        <taxon>Bacteria</taxon>
        <taxon>Bacillati</taxon>
        <taxon>Bacillota</taxon>
        <taxon>Bacilli</taxon>
        <taxon>Bacillales</taxon>
        <taxon>Bacillaceae</taxon>
        <taxon>Halalkalibacter</taxon>
    </lineage>
</organism>
<dbReference type="RefSeq" id="WP_250094668.1">
    <property type="nucleotide sequence ID" value="NZ_JAKRYL010000001.1"/>
</dbReference>
<comment type="caution">
    <text evidence="2">The sequence shown here is derived from an EMBL/GenBank/DDBJ whole genome shotgun (WGS) entry which is preliminary data.</text>
</comment>
<evidence type="ECO:0000256" key="1">
    <source>
        <dbReference type="SAM" id="Phobius"/>
    </source>
</evidence>
<gene>
    <name evidence="2" type="ORF">MF646_01280</name>
</gene>
<name>A0A9X2CRB7_9BACI</name>
<keyword evidence="3" id="KW-1185">Reference proteome</keyword>
<dbReference type="EMBL" id="JAKRYL010000001">
    <property type="protein sequence ID" value="MCL7745740.1"/>
    <property type="molecule type" value="Genomic_DNA"/>
</dbReference>
<evidence type="ECO:0000313" key="3">
    <source>
        <dbReference type="Proteomes" id="UP001139150"/>
    </source>
</evidence>